<dbReference type="Proteomes" id="UP000481153">
    <property type="component" value="Unassembled WGS sequence"/>
</dbReference>
<comment type="similarity">
    <text evidence="1">Belongs to the Cdt1 family.</text>
</comment>
<name>A0A6G0WTH2_9STRA</name>
<organism evidence="5 6">
    <name type="scientific">Aphanomyces euteiches</name>
    <dbReference type="NCBI Taxonomy" id="100861"/>
    <lineage>
        <taxon>Eukaryota</taxon>
        <taxon>Sar</taxon>
        <taxon>Stramenopiles</taxon>
        <taxon>Oomycota</taxon>
        <taxon>Saprolegniomycetes</taxon>
        <taxon>Saprolegniales</taxon>
        <taxon>Verrucalvaceae</taxon>
        <taxon>Aphanomyces</taxon>
    </lineage>
</organism>
<dbReference type="GO" id="GO:0071163">
    <property type="term" value="P:DNA replication preinitiation complex assembly"/>
    <property type="evidence" value="ECO:0007669"/>
    <property type="project" value="InterPro"/>
</dbReference>
<dbReference type="Gene3D" id="1.10.10.1420">
    <property type="entry name" value="DNA replication factor Cdt1, C-terminal WH domain"/>
    <property type="match status" value="1"/>
</dbReference>
<evidence type="ECO:0000256" key="2">
    <source>
        <dbReference type="ARBA" id="ARBA00023306"/>
    </source>
</evidence>
<dbReference type="InterPro" id="IPR045173">
    <property type="entry name" value="Cdt1"/>
</dbReference>
<dbReference type="Pfam" id="PF08839">
    <property type="entry name" value="CDT1"/>
    <property type="match status" value="1"/>
</dbReference>
<feature type="domain" description="CDT1 Geminin-binding" evidence="4">
    <location>
        <begin position="50"/>
        <end position="172"/>
    </location>
</feature>
<sequence>MSVRRAEAKAAAQKRAFEEAEEEEKTANVEKKAKVVDATSFATYGLSEHMPPTAVHLVHLFSSLEFSLTTLQLYHRTADFPTIKAAVESSSKCTFTIQEFARIVTVYPEAYDLSFTKPTDNTLPELCIKTASLSFPKRMTTFCTALNDKLAEFLASNPTADDFEVPEASLPPAEEAMGPTPIAQLRSQEVRHAAAAAALTPLEQAAFLAKPLPKELEGLPSWLVKKVRTAEWQRNVLKNNAADGANDRFEATLPQLCDQIQAYSVFTGKTAFELDKLVQNLNKAPIPDKIKEQIERVAEMVPFWLTVVESDKTRVVRLNPKQRYPAVKQIISQSVKLN</sequence>
<keyword evidence="6" id="KW-1185">Reference proteome</keyword>
<protein>
    <recommendedName>
        <fullName evidence="4">CDT1 Geminin-binding domain-containing protein</fullName>
    </recommendedName>
</protein>
<evidence type="ECO:0000256" key="3">
    <source>
        <dbReference type="SAM" id="MobiDB-lite"/>
    </source>
</evidence>
<dbReference type="InterPro" id="IPR014939">
    <property type="entry name" value="CDT1_Gemini-bd-like"/>
</dbReference>
<dbReference type="SUPFAM" id="SSF46785">
    <property type="entry name" value="Winged helix' DNA-binding domain"/>
    <property type="match status" value="1"/>
</dbReference>
<evidence type="ECO:0000256" key="1">
    <source>
        <dbReference type="ARBA" id="ARBA00008356"/>
    </source>
</evidence>
<evidence type="ECO:0000313" key="6">
    <source>
        <dbReference type="Proteomes" id="UP000481153"/>
    </source>
</evidence>
<dbReference type="EMBL" id="VJMJ01000151">
    <property type="protein sequence ID" value="KAF0730733.1"/>
    <property type="molecule type" value="Genomic_DNA"/>
</dbReference>
<dbReference type="InterPro" id="IPR032054">
    <property type="entry name" value="Cdt1_C"/>
</dbReference>
<dbReference type="GO" id="GO:0030174">
    <property type="term" value="P:regulation of DNA-templated DNA replication initiation"/>
    <property type="evidence" value="ECO:0007669"/>
    <property type="project" value="InterPro"/>
</dbReference>
<keyword evidence="2" id="KW-0131">Cell cycle</keyword>
<dbReference type="PANTHER" id="PTHR28637:SF1">
    <property type="entry name" value="DNA REPLICATION FACTOR CDT1"/>
    <property type="match status" value="1"/>
</dbReference>
<dbReference type="SMART" id="SM01075">
    <property type="entry name" value="CDT1"/>
    <property type="match status" value="1"/>
</dbReference>
<dbReference type="VEuPathDB" id="FungiDB:AeMF1_000862"/>
<dbReference type="InterPro" id="IPR038090">
    <property type="entry name" value="Cdt1_C_WH_dom_sf"/>
</dbReference>
<dbReference type="PANTHER" id="PTHR28637">
    <property type="entry name" value="DNA REPLICATION FACTOR CDT1"/>
    <property type="match status" value="1"/>
</dbReference>
<dbReference type="Pfam" id="PF16679">
    <property type="entry name" value="CDT1_C"/>
    <property type="match status" value="1"/>
</dbReference>
<dbReference type="GO" id="GO:0070182">
    <property type="term" value="F:DNA polymerase binding"/>
    <property type="evidence" value="ECO:0007669"/>
    <property type="project" value="TreeGrafter"/>
</dbReference>
<proteinExistence type="inferred from homology"/>
<dbReference type="GO" id="GO:0000278">
    <property type="term" value="P:mitotic cell cycle"/>
    <property type="evidence" value="ECO:0007669"/>
    <property type="project" value="TreeGrafter"/>
</dbReference>
<dbReference type="GO" id="GO:0000076">
    <property type="term" value="P:DNA replication checkpoint signaling"/>
    <property type="evidence" value="ECO:0007669"/>
    <property type="project" value="TreeGrafter"/>
</dbReference>
<dbReference type="AlphaFoldDB" id="A0A6G0WTH2"/>
<accession>A0A6G0WTH2</accession>
<reference evidence="5 6" key="1">
    <citation type="submission" date="2019-07" db="EMBL/GenBank/DDBJ databases">
        <title>Genomics analysis of Aphanomyces spp. identifies a new class of oomycete effector associated with host adaptation.</title>
        <authorList>
            <person name="Gaulin E."/>
        </authorList>
    </citation>
    <scope>NUCLEOTIDE SEQUENCE [LARGE SCALE GENOMIC DNA]</scope>
    <source>
        <strain evidence="5 6">ATCC 201684</strain>
    </source>
</reference>
<feature type="region of interest" description="Disordered" evidence="3">
    <location>
        <begin position="1"/>
        <end position="24"/>
    </location>
</feature>
<evidence type="ECO:0000313" key="5">
    <source>
        <dbReference type="EMBL" id="KAF0730733.1"/>
    </source>
</evidence>
<dbReference type="GO" id="GO:0003677">
    <property type="term" value="F:DNA binding"/>
    <property type="evidence" value="ECO:0007669"/>
    <property type="project" value="InterPro"/>
</dbReference>
<dbReference type="GO" id="GO:0005634">
    <property type="term" value="C:nucleus"/>
    <property type="evidence" value="ECO:0007669"/>
    <property type="project" value="TreeGrafter"/>
</dbReference>
<dbReference type="InterPro" id="IPR036390">
    <property type="entry name" value="WH_DNA-bd_sf"/>
</dbReference>
<evidence type="ECO:0000259" key="4">
    <source>
        <dbReference type="SMART" id="SM01075"/>
    </source>
</evidence>
<gene>
    <name evidence="5" type="ORF">Ae201684_011844</name>
</gene>
<comment type="caution">
    <text evidence="5">The sequence shown here is derived from an EMBL/GenBank/DDBJ whole genome shotgun (WGS) entry which is preliminary data.</text>
</comment>